<dbReference type="GO" id="GO:0008270">
    <property type="term" value="F:zinc ion binding"/>
    <property type="evidence" value="ECO:0007669"/>
    <property type="project" value="UniProtKB-KW"/>
</dbReference>
<evidence type="ECO:0000313" key="5">
    <source>
        <dbReference type="EMBL" id="NXO16778.1"/>
    </source>
</evidence>
<feature type="compositionally biased region" description="Polar residues" evidence="3">
    <location>
        <begin position="115"/>
        <end position="127"/>
    </location>
</feature>
<evidence type="ECO:0000256" key="3">
    <source>
        <dbReference type="SAM" id="MobiDB-lite"/>
    </source>
</evidence>
<gene>
    <name evidence="5" type="primary">Ervk19_2</name>
    <name evidence="5" type="ORF">ORIORI_R15501</name>
</gene>
<organism evidence="5 6">
    <name type="scientific">Oriolus oriolus</name>
    <name type="common">Eurasian golden oriole</name>
    <name type="synonym">Coracias oriolus</name>
    <dbReference type="NCBI Taxonomy" id="181099"/>
    <lineage>
        <taxon>Eukaryota</taxon>
        <taxon>Metazoa</taxon>
        <taxon>Chordata</taxon>
        <taxon>Craniata</taxon>
        <taxon>Vertebrata</taxon>
        <taxon>Euteleostomi</taxon>
        <taxon>Archelosauria</taxon>
        <taxon>Archosauria</taxon>
        <taxon>Dinosauria</taxon>
        <taxon>Saurischia</taxon>
        <taxon>Theropoda</taxon>
        <taxon>Coelurosauria</taxon>
        <taxon>Aves</taxon>
        <taxon>Neognathae</taxon>
        <taxon>Neoaves</taxon>
        <taxon>Telluraves</taxon>
        <taxon>Australaves</taxon>
        <taxon>Passeriformes</taxon>
        <taxon>Corvoidea</taxon>
        <taxon>Corvidae</taxon>
        <taxon>Oriolus</taxon>
    </lineage>
</organism>
<keyword evidence="2" id="KW-0863">Zinc-finger</keyword>
<keyword evidence="1" id="KW-0519">Myristate</keyword>
<comment type="caution">
    <text evidence="5">The sequence shown here is derived from an EMBL/GenBank/DDBJ whole genome shotgun (WGS) entry which is preliminary data.</text>
</comment>
<feature type="compositionally biased region" description="Basic and acidic residues" evidence="3">
    <location>
        <begin position="69"/>
        <end position="83"/>
    </location>
</feature>
<dbReference type="PANTHER" id="PTHR40389:SF2">
    <property type="entry name" value="ENDOGENOUS RETROVIRUS GROUP K MEMBER 24 GAG POLYPROTEIN-RELATED"/>
    <property type="match status" value="1"/>
</dbReference>
<feature type="region of interest" description="Disordered" evidence="3">
    <location>
        <begin position="62"/>
        <end position="127"/>
    </location>
</feature>
<keyword evidence="2" id="KW-0862">Zinc</keyword>
<sequence>LDLLRNRADVELADYIKACGNTGSDQCKAELIATAIAQQSQAAKANIKCFACGDEEHVRKQCPKGQKTSRTENKPCPHSKKDFNWSNQCHSKHNKDGNALQKQGNLNRGVLASAPQPNGAQFSQPPM</sequence>
<evidence type="ECO:0000259" key="4">
    <source>
        <dbReference type="PROSITE" id="PS50158"/>
    </source>
</evidence>
<evidence type="ECO:0000256" key="2">
    <source>
        <dbReference type="PROSITE-ProRule" id="PRU00047"/>
    </source>
</evidence>
<dbReference type="SUPFAM" id="SSF57756">
    <property type="entry name" value="Retrovirus zinc finger-like domains"/>
    <property type="match status" value="2"/>
</dbReference>
<evidence type="ECO:0000256" key="1">
    <source>
        <dbReference type="ARBA" id="ARBA00022707"/>
    </source>
</evidence>
<feature type="domain" description="CCHC-type" evidence="4">
    <location>
        <begin position="48"/>
        <end position="64"/>
    </location>
</feature>
<keyword evidence="2" id="KW-0479">Metal-binding</keyword>
<dbReference type="SMART" id="SM00343">
    <property type="entry name" value="ZnF_C2HC"/>
    <property type="match status" value="1"/>
</dbReference>
<keyword evidence="1" id="KW-0449">Lipoprotein</keyword>
<keyword evidence="6" id="KW-1185">Reference proteome</keyword>
<dbReference type="InterPro" id="IPR036875">
    <property type="entry name" value="Znf_CCHC_sf"/>
</dbReference>
<dbReference type="GO" id="GO:0003676">
    <property type="term" value="F:nucleic acid binding"/>
    <property type="evidence" value="ECO:0007669"/>
    <property type="project" value="InterPro"/>
</dbReference>
<feature type="non-terminal residue" evidence="5">
    <location>
        <position position="127"/>
    </location>
</feature>
<dbReference type="InterPro" id="IPR001878">
    <property type="entry name" value="Znf_CCHC"/>
</dbReference>
<dbReference type="PROSITE" id="PS50158">
    <property type="entry name" value="ZF_CCHC"/>
    <property type="match status" value="1"/>
</dbReference>
<name>A0A7L1Q2N8_ORIOR</name>
<dbReference type="PANTHER" id="PTHR40389">
    <property type="entry name" value="ENDOGENOUS RETROVIRUS GROUP K MEMBER 24 GAG POLYPROTEIN-RELATED"/>
    <property type="match status" value="1"/>
</dbReference>
<dbReference type="AlphaFoldDB" id="A0A7L1Q2N8"/>
<accession>A0A7L1Q2N8</accession>
<dbReference type="InterPro" id="IPR050195">
    <property type="entry name" value="Primate_lentivir_Gag_pol-like"/>
</dbReference>
<protein>
    <submittedName>
        <fullName evidence="5">GAK19 protein</fullName>
    </submittedName>
</protein>
<dbReference type="Pfam" id="PF00098">
    <property type="entry name" value="zf-CCHC"/>
    <property type="match status" value="1"/>
</dbReference>
<dbReference type="EMBL" id="VXBT01011437">
    <property type="protein sequence ID" value="NXO16778.1"/>
    <property type="molecule type" value="Genomic_DNA"/>
</dbReference>
<reference evidence="5 6" key="1">
    <citation type="submission" date="2019-09" db="EMBL/GenBank/DDBJ databases">
        <title>Bird 10,000 Genomes (B10K) Project - Family phase.</title>
        <authorList>
            <person name="Zhang G."/>
        </authorList>
    </citation>
    <scope>NUCLEOTIDE SEQUENCE [LARGE SCALE GENOMIC DNA]</scope>
    <source>
        <strain evidence="5">B10K-DU-002-24</strain>
        <tissue evidence="5">Muscle</tissue>
    </source>
</reference>
<proteinExistence type="predicted"/>
<feature type="non-terminal residue" evidence="5">
    <location>
        <position position="1"/>
    </location>
</feature>
<dbReference type="Proteomes" id="UP000534407">
    <property type="component" value="Unassembled WGS sequence"/>
</dbReference>
<evidence type="ECO:0000313" key="6">
    <source>
        <dbReference type="Proteomes" id="UP000534407"/>
    </source>
</evidence>